<sequence length="314" mass="34700">MITRRCFLATSVSAITASLLSEAVPLFGGTTPNIQFPTQPRERIAIASYPFRDFIDLPPGEKPEGPQHPRIPLKDFPAHVISKFNVNKVELWTGHFPSAEQSYLRELRQALDKAKAKVVNLAVDGEHSPYSPDAEERKKAIAFSKQWIDAATFLGSPSVRTNLPDAKGAAPDLNVMAGSLTQVVEYAASKNVVVHLENDNPISEDPFFLVKLVEKVNSPWLHTLPDFCNSLTAKPAQYAYDGVNAMFSHAYGMCHVKAMENDRDGKPVHVDMARTFGFLKQHGYKGFCSMEYDSPGDPYAGTSELIETTLKFLA</sequence>
<keyword evidence="1" id="KW-0732">Signal</keyword>
<dbReference type="Proteomes" id="UP000002432">
    <property type="component" value="Chromosome"/>
</dbReference>
<dbReference type="Gene3D" id="3.20.20.150">
    <property type="entry name" value="Divalent-metal-dependent TIM barrel enzymes"/>
    <property type="match status" value="1"/>
</dbReference>
<dbReference type="SUPFAM" id="SSF51658">
    <property type="entry name" value="Xylose isomerase-like"/>
    <property type="match status" value="1"/>
</dbReference>
<dbReference type="KEGG" id="aba:Acid345_0333"/>
<organism evidence="3 4">
    <name type="scientific">Koribacter versatilis (strain Ellin345)</name>
    <dbReference type="NCBI Taxonomy" id="204669"/>
    <lineage>
        <taxon>Bacteria</taxon>
        <taxon>Pseudomonadati</taxon>
        <taxon>Acidobacteriota</taxon>
        <taxon>Terriglobia</taxon>
        <taxon>Terriglobales</taxon>
        <taxon>Candidatus Korobacteraceae</taxon>
        <taxon>Candidatus Korobacter</taxon>
    </lineage>
</organism>
<dbReference type="RefSeq" id="WP_011521140.1">
    <property type="nucleotide sequence ID" value="NC_008009.1"/>
</dbReference>
<feature type="signal peptide" evidence="1">
    <location>
        <begin position="1"/>
        <end position="23"/>
    </location>
</feature>
<dbReference type="InterPro" id="IPR013022">
    <property type="entry name" value="Xyl_isomerase-like_TIM-brl"/>
</dbReference>
<keyword evidence="4" id="KW-1185">Reference proteome</keyword>
<protein>
    <submittedName>
        <fullName evidence="3">Xylose isomerase-like TIM barrel</fullName>
    </submittedName>
</protein>
<feature type="domain" description="Xylose isomerase-like TIM barrel" evidence="2">
    <location>
        <begin position="83"/>
        <end position="304"/>
    </location>
</feature>
<evidence type="ECO:0000313" key="4">
    <source>
        <dbReference type="Proteomes" id="UP000002432"/>
    </source>
</evidence>
<keyword evidence="3" id="KW-0413">Isomerase</keyword>
<dbReference type="eggNOG" id="COG1082">
    <property type="taxonomic scope" value="Bacteria"/>
</dbReference>
<accession>Q1IUW2</accession>
<dbReference type="AlphaFoldDB" id="Q1IUW2"/>
<dbReference type="PANTHER" id="PTHR12110:SF53">
    <property type="entry name" value="BLR5974 PROTEIN"/>
    <property type="match status" value="1"/>
</dbReference>
<dbReference type="EnsemblBacteria" id="ABF39338">
    <property type="protein sequence ID" value="ABF39338"/>
    <property type="gene ID" value="Acid345_0333"/>
</dbReference>
<evidence type="ECO:0000313" key="3">
    <source>
        <dbReference type="EMBL" id="ABF39338.1"/>
    </source>
</evidence>
<evidence type="ECO:0000256" key="1">
    <source>
        <dbReference type="SAM" id="SignalP"/>
    </source>
</evidence>
<dbReference type="PANTHER" id="PTHR12110">
    <property type="entry name" value="HYDROXYPYRUVATE ISOMERASE"/>
    <property type="match status" value="1"/>
</dbReference>
<dbReference type="GO" id="GO:0016853">
    <property type="term" value="F:isomerase activity"/>
    <property type="evidence" value="ECO:0007669"/>
    <property type="project" value="UniProtKB-KW"/>
</dbReference>
<gene>
    <name evidence="3" type="ordered locus">Acid345_0333</name>
</gene>
<feature type="chain" id="PRO_5004191820" evidence="1">
    <location>
        <begin position="24"/>
        <end position="314"/>
    </location>
</feature>
<dbReference type="InterPro" id="IPR036237">
    <property type="entry name" value="Xyl_isomerase-like_sf"/>
</dbReference>
<evidence type="ECO:0000259" key="2">
    <source>
        <dbReference type="Pfam" id="PF01261"/>
    </source>
</evidence>
<name>Q1IUW2_KORVE</name>
<reference evidence="3 4" key="1">
    <citation type="journal article" date="2009" name="Appl. Environ. Microbiol.">
        <title>Three genomes from the phylum Acidobacteria provide insight into the lifestyles of these microorganisms in soils.</title>
        <authorList>
            <person name="Ward N.L."/>
            <person name="Challacombe J.F."/>
            <person name="Janssen P.H."/>
            <person name="Henrissat B."/>
            <person name="Coutinho P.M."/>
            <person name="Wu M."/>
            <person name="Xie G."/>
            <person name="Haft D.H."/>
            <person name="Sait M."/>
            <person name="Badger J."/>
            <person name="Barabote R.D."/>
            <person name="Bradley B."/>
            <person name="Brettin T.S."/>
            <person name="Brinkac L.M."/>
            <person name="Bruce D."/>
            <person name="Creasy T."/>
            <person name="Daugherty S.C."/>
            <person name="Davidsen T.M."/>
            <person name="DeBoy R.T."/>
            <person name="Detter J.C."/>
            <person name="Dodson R.J."/>
            <person name="Durkin A.S."/>
            <person name="Ganapathy A."/>
            <person name="Gwinn-Giglio M."/>
            <person name="Han C.S."/>
            <person name="Khouri H."/>
            <person name="Kiss H."/>
            <person name="Kothari S.P."/>
            <person name="Madupu R."/>
            <person name="Nelson K.E."/>
            <person name="Nelson W.C."/>
            <person name="Paulsen I."/>
            <person name="Penn K."/>
            <person name="Ren Q."/>
            <person name="Rosovitz M.J."/>
            <person name="Selengut J.D."/>
            <person name="Shrivastava S."/>
            <person name="Sullivan S.A."/>
            <person name="Tapia R."/>
            <person name="Thompson L.S."/>
            <person name="Watkins K.L."/>
            <person name="Yang Q."/>
            <person name="Yu C."/>
            <person name="Zafar N."/>
            <person name="Zhou L."/>
            <person name="Kuske C.R."/>
        </authorList>
    </citation>
    <scope>NUCLEOTIDE SEQUENCE [LARGE SCALE GENOMIC DNA]</scope>
    <source>
        <strain evidence="3 4">Ellin345</strain>
    </source>
</reference>
<dbReference type="Pfam" id="PF01261">
    <property type="entry name" value="AP_endonuc_2"/>
    <property type="match status" value="1"/>
</dbReference>
<dbReference type="EMBL" id="CP000360">
    <property type="protein sequence ID" value="ABF39338.1"/>
    <property type="molecule type" value="Genomic_DNA"/>
</dbReference>
<dbReference type="InterPro" id="IPR050312">
    <property type="entry name" value="IolE/XylAMocC-like"/>
</dbReference>
<dbReference type="HOGENOM" id="CLU_885047_0_0_0"/>
<dbReference type="OrthoDB" id="128867at2"/>
<dbReference type="STRING" id="204669.Acid345_0333"/>
<proteinExistence type="predicted"/>